<dbReference type="Gene3D" id="3.40.50.2300">
    <property type="match status" value="2"/>
</dbReference>
<feature type="region of interest" description="Disordered" evidence="4">
    <location>
        <begin position="360"/>
        <end position="411"/>
    </location>
</feature>
<dbReference type="Proteomes" id="UP001564626">
    <property type="component" value="Unassembled WGS sequence"/>
</dbReference>
<dbReference type="InterPro" id="IPR010982">
    <property type="entry name" value="Lambda_DNA-bd_dom_sf"/>
</dbReference>
<feature type="region of interest" description="Disordered" evidence="4">
    <location>
        <begin position="1"/>
        <end position="46"/>
    </location>
</feature>
<evidence type="ECO:0000256" key="2">
    <source>
        <dbReference type="ARBA" id="ARBA00023125"/>
    </source>
</evidence>
<evidence type="ECO:0000256" key="3">
    <source>
        <dbReference type="ARBA" id="ARBA00023163"/>
    </source>
</evidence>
<dbReference type="EMBL" id="JBGEHV010000010">
    <property type="protein sequence ID" value="MEY8039280.1"/>
    <property type="molecule type" value="Genomic_DNA"/>
</dbReference>
<keyword evidence="1" id="KW-0805">Transcription regulation</keyword>
<reference evidence="6 7" key="1">
    <citation type="submission" date="2024-08" db="EMBL/GenBank/DDBJ databases">
        <title>Genome mining of Saccharopolyspora cebuensis PGLac3 from Nigerian medicinal plant.</title>
        <authorList>
            <person name="Ezeobiora C.E."/>
            <person name="Igbokwe N.H."/>
            <person name="Amin D.H."/>
            <person name="Mendie U.E."/>
        </authorList>
    </citation>
    <scope>NUCLEOTIDE SEQUENCE [LARGE SCALE GENOMIC DNA]</scope>
    <source>
        <strain evidence="6 7">PGLac3</strain>
    </source>
</reference>
<keyword evidence="2 6" id="KW-0238">DNA-binding</keyword>
<protein>
    <submittedName>
        <fullName evidence="6">LacI family DNA-binding transcriptional regulator</fullName>
    </submittedName>
</protein>
<dbReference type="Pfam" id="PF13377">
    <property type="entry name" value="Peripla_BP_3"/>
    <property type="match status" value="1"/>
</dbReference>
<keyword evidence="7" id="KW-1185">Reference proteome</keyword>
<dbReference type="InterPro" id="IPR028082">
    <property type="entry name" value="Peripla_BP_I"/>
</dbReference>
<organism evidence="6 7">
    <name type="scientific">Saccharopolyspora cebuensis</name>
    <dbReference type="NCBI Taxonomy" id="418759"/>
    <lineage>
        <taxon>Bacteria</taxon>
        <taxon>Bacillati</taxon>
        <taxon>Actinomycetota</taxon>
        <taxon>Actinomycetes</taxon>
        <taxon>Pseudonocardiales</taxon>
        <taxon>Pseudonocardiaceae</taxon>
        <taxon>Saccharopolyspora</taxon>
    </lineage>
</organism>
<dbReference type="InterPro" id="IPR046335">
    <property type="entry name" value="LacI/GalR-like_sensor"/>
</dbReference>
<dbReference type="Pfam" id="PF00356">
    <property type="entry name" value="LacI"/>
    <property type="match status" value="1"/>
</dbReference>
<dbReference type="SMART" id="SM00354">
    <property type="entry name" value="HTH_LACI"/>
    <property type="match status" value="1"/>
</dbReference>
<dbReference type="PANTHER" id="PTHR30146:SF109">
    <property type="entry name" value="HTH-TYPE TRANSCRIPTIONAL REGULATOR GALS"/>
    <property type="match status" value="1"/>
</dbReference>
<dbReference type="InterPro" id="IPR000843">
    <property type="entry name" value="HTH_LacI"/>
</dbReference>
<dbReference type="SUPFAM" id="SSF47413">
    <property type="entry name" value="lambda repressor-like DNA-binding domains"/>
    <property type="match status" value="1"/>
</dbReference>
<evidence type="ECO:0000313" key="7">
    <source>
        <dbReference type="Proteomes" id="UP001564626"/>
    </source>
</evidence>
<evidence type="ECO:0000259" key="5">
    <source>
        <dbReference type="PROSITE" id="PS50932"/>
    </source>
</evidence>
<feature type="compositionally biased region" description="Pro residues" evidence="4">
    <location>
        <begin position="1"/>
        <end position="11"/>
    </location>
</feature>
<dbReference type="SUPFAM" id="SSF53822">
    <property type="entry name" value="Periplasmic binding protein-like I"/>
    <property type="match status" value="1"/>
</dbReference>
<dbReference type="PANTHER" id="PTHR30146">
    <property type="entry name" value="LACI-RELATED TRANSCRIPTIONAL REPRESSOR"/>
    <property type="match status" value="1"/>
</dbReference>
<accession>A0ABV4CDV9</accession>
<comment type="caution">
    <text evidence="6">The sequence shown here is derived from an EMBL/GenBank/DDBJ whole genome shotgun (WGS) entry which is preliminary data.</text>
</comment>
<feature type="compositionally biased region" description="Basic and acidic residues" evidence="4">
    <location>
        <begin position="380"/>
        <end position="411"/>
    </location>
</feature>
<evidence type="ECO:0000256" key="4">
    <source>
        <dbReference type="SAM" id="MobiDB-lite"/>
    </source>
</evidence>
<feature type="compositionally biased region" description="Basic and acidic residues" evidence="4">
    <location>
        <begin position="26"/>
        <end position="39"/>
    </location>
</feature>
<dbReference type="GO" id="GO:0003677">
    <property type="term" value="F:DNA binding"/>
    <property type="evidence" value="ECO:0007669"/>
    <property type="project" value="UniProtKB-KW"/>
</dbReference>
<gene>
    <name evidence="6" type="ORF">AB8O55_07710</name>
</gene>
<proteinExistence type="predicted"/>
<keyword evidence="3" id="KW-0804">Transcription</keyword>
<dbReference type="CDD" id="cd01392">
    <property type="entry name" value="HTH_LacI"/>
    <property type="match status" value="1"/>
</dbReference>
<name>A0ABV4CDV9_9PSEU</name>
<evidence type="ECO:0000313" key="6">
    <source>
        <dbReference type="EMBL" id="MEY8039280.1"/>
    </source>
</evidence>
<dbReference type="PROSITE" id="PS50932">
    <property type="entry name" value="HTH_LACI_2"/>
    <property type="match status" value="1"/>
</dbReference>
<dbReference type="RefSeq" id="WP_345358153.1">
    <property type="nucleotide sequence ID" value="NZ_BAABII010000003.1"/>
</dbReference>
<dbReference type="Gene3D" id="1.10.260.40">
    <property type="entry name" value="lambda repressor-like DNA-binding domains"/>
    <property type="match status" value="1"/>
</dbReference>
<evidence type="ECO:0000256" key="1">
    <source>
        <dbReference type="ARBA" id="ARBA00023015"/>
    </source>
</evidence>
<feature type="domain" description="HTH lacI-type" evidence="5">
    <location>
        <begin position="44"/>
        <end position="98"/>
    </location>
</feature>
<sequence length="411" mass="43321">MSSPPGGPDPARPGGARSDGPPPDRQAPDREAPEREGPVRGKRPTMADVAARVGVSRQLVSLVLAGRPGPNAGTRDRILRAAEDLDYHADTAARLLRRARTRQLGVLFTMEHSLDPHLVEALYPAAARLDYSIVLSAMLPSRGVREAIDELLGLRCEALILIGLSAEAPAHLATVSQQVPVVEIGQRTGAAGADSVRTSDSEGIRLAVDHLVELGHREIVHVDGGELPGAAERRQAYLREMRARGLGAHLRVLPGDYTEESGARAARTLLAEPTLPTAVVAGNDLCACGLLETLVRSGVHAPEDLSVVGYDDSRTARLSFLSLTSVRQDATAMAERAVRAAAERLDDGRTDTEAIVLAPTLAVRSSTGPPPDAAAPGGDGHGDHGGRDHGGRDHGGRDHESKSHGNGDHER</sequence>
<dbReference type="CDD" id="cd06267">
    <property type="entry name" value="PBP1_LacI_sugar_binding-like"/>
    <property type="match status" value="1"/>
</dbReference>